<dbReference type="GO" id="GO:0016413">
    <property type="term" value="F:O-acetyltransferase activity"/>
    <property type="evidence" value="ECO:0007669"/>
    <property type="project" value="TreeGrafter"/>
</dbReference>
<sequence length="381" mass="43322">MPSSHREKTEYARALLSSSTLAQNTRANTFGHVLYFDVLRVLAAFAVVALHCIISIANLSTLSSSTQALMMVESGAAVILFRWAVPLFFMISGALMLHPQRYVTSKKVVHHIVRLVAILSTIGLCFSMIKVAATGFTSPVDLIMQAILKTLTGQSWDHLWFLYKLIGLYALVMPLRIVLQATSPKQHKWALMVMWITLMVLPNIASITQIDIISYMPLSYELLYFVAGYYLFFEENDNRVLYYVGALVSAVGMVVLFVYDYDMFFMPQSSLMFVYSAGICIAAKAFAQRVCQHANIQSLWCQRFTALIRFFASYSFGIYVLHVVWIQAIVRYVALRQTSFFEQADTFQVLVFQLMLLLVSVVCSWVCTMLLRRLSFFAKYL</sequence>
<feature type="transmembrane region" description="Helical" evidence="7">
    <location>
        <begin position="109"/>
        <end position="129"/>
    </location>
</feature>
<dbReference type="EMBL" id="ACGK02000001">
    <property type="protein sequence ID" value="EGF23541.1"/>
    <property type="molecule type" value="Genomic_DNA"/>
</dbReference>
<dbReference type="OrthoDB" id="1072135at2"/>
<dbReference type="PANTHER" id="PTHR40074:SF2">
    <property type="entry name" value="O-ACETYLTRANSFERASE WECH"/>
    <property type="match status" value="1"/>
</dbReference>
<dbReference type="Proteomes" id="UP000005947">
    <property type="component" value="Unassembled WGS sequence"/>
</dbReference>
<dbReference type="GeneID" id="93210104"/>
<evidence type="ECO:0000256" key="3">
    <source>
        <dbReference type="ARBA" id="ARBA00022475"/>
    </source>
</evidence>
<keyword evidence="10" id="KW-1185">Reference proteome</keyword>
<proteinExistence type="inferred from homology"/>
<reference evidence="9 10" key="1">
    <citation type="submission" date="2011-02" db="EMBL/GenBank/DDBJ databases">
        <authorList>
            <person name="Muzny D."/>
            <person name="Qin X."/>
            <person name="Buhay C."/>
            <person name="Dugan-Rocha S."/>
            <person name="Ding Y."/>
            <person name="Chen G."/>
            <person name="Hawes A."/>
            <person name="Holder M."/>
            <person name="Jhangiani S."/>
            <person name="Johnson A."/>
            <person name="Khan Z."/>
            <person name="Li Z."/>
            <person name="Liu W."/>
            <person name="Liu X."/>
            <person name="Perez L."/>
            <person name="Shen H."/>
            <person name="Wang Q."/>
            <person name="Watt J."/>
            <person name="Xi L."/>
            <person name="Xin Y."/>
            <person name="Zhou J."/>
            <person name="Deng J."/>
            <person name="Jiang H."/>
            <person name="Liu Y."/>
            <person name="Qu J."/>
            <person name="Song X.-Z."/>
            <person name="Zhang L."/>
            <person name="Villasana D."/>
            <person name="Johnson A."/>
            <person name="Liu J."/>
            <person name="Liyanage D."/>
            <person name="Lorensuhewa L."/>
            <person name="Robinson T."/>
            <person name="Song A."/>
            <person name="Song B.-B."/>
            <person name="Dinh H."/>
            <person name="Thornton R."/>
            <person name="Coyle M."/>
            <person name="Francisco L."/>
            <person name="Jackson L."/>
            <person name="Javaid M."/>
            <person name="Korchina V."/>
            <person name="Kovar C."/>
            <person name="Mata R."/>
            <person name="Mathew T."/>
            <person name="Ngo R."/>
            <person name="Nguyen L."/>
            <person name="Nguyen N."/>
            <person name="Okwuonu G."/>
            <person name="Ongeri F."/>
            <person name="Pham C."/>
            <person name="Simmons D."/>
            <person name="Wilczek-Boney K."/>
            <person name="Hale W."/>
            <person name="Jakkamsetti A."/>
            <person name="Pham P."/>
            <person name="Ruth R."/>
            <person name="San Lucas F."/>
            <person name="Warren J."/>
            <person name="Zhang J."/>
            <person name="Zhao Z."/>
            <person name="Zhou C."/>
            <person name="Zhu D."/>
            <person name="Lee S."/>
            <person name="Bess C."/>
            <person name="Blankenburg K."/>
            <person name="Forbes L."/>
            <person name="Fu Q."/>
            <person name="Gubbala S."/>
            <person name="Hirani K."/>
            <person name="Jayaseelan J.C."/>
            <person name="Lara F."/>
            <person name="Munidasa M."/>
            <person name="Palculict T."/>
            <person name="Patil S."/>
            <person name="Pu L.-L."/>
            <person name="Saada N."/>
            <person name="Tang L."/>
            <person name="Weissenberger G."/>
            <person name="Zhu Y."/>
            <person name="Hemphill L."/>
            <person name="Shang Y."/>
            <person name="Youmans B."/>
            <person name="Ayvaz T."/>
            <person name="Ross M."/>
            <person name="Santibanez J."/>
            <person name="Aqrawi P."/>
            <person name="Gross S."/>
            <person name="Joshi V."/>
            <person name="Fowler G."/>
            <person name="Nazareth L."/>
            <person name="Reid J."/>
            <person name="Worley K."/>
            <person name="Petrosino J."/>
            <person name="Highlander S."/>
            <person name="Gibbs R."/>
        </authorList>
    </citation>
    <scope>NUCLEOTIDE SEQUENCE [LARGE SCALE GENOMIC DNA]</scope>
    <source>
        <strain evidence="9 10">DSM 15829</strain>
    </source>
</reference>
<evidence type="ECO:0000256" key="4">
    <source>
        <dbReference type="ARBA" id="ARBA00022692"/>
    </source>
</evidence>
<comment type="subcellular location">
    <subcellularLocation>
        <location evidence="1">Cell membrane</location>
        <topology evidence="1">Multi-pass membrane protein</topology>
    </subcellularLocation>
</comment>
<keyword evidence="4 7" id="KW-0812">Transmembrane</keyword>
<evidence type="ECO:0000313" key="9">
    <source>
        <dbReference type="EMBL" id="EGF23541.1"/>
    </source>
</evidence>
<feature type="transmembrane region" description="Helical" evidence="7">
    <location>
        <begin position="212"/>
        <end position="233"/>
    </location>
</feature>
<evidence type="ECO:0000256" key="6">
    <source>
        <dbReference type="ARBA" id="ARBA00023136"/>
    </source>
</evidence>
<dbReference type="RefSeq" id="WP_006302665.1">
    <property type="nucleotide sequence ID" value="NZ_ACGK02000001.1"/>
</dbReference>
<feature type="domain" description="Acyltransferase 3" evidence="8">
    <location>
        <begin position="34"/>
        <end position="368"/>
    </location>
</feature>
<dbReference type="eggNOG" id="COG3274">
    <property type="taxonomic scope" value="Bacteria"/>
</dbReference>
<evidence type="ECO:0000256" key="5">
    <source>
        <dbReference type="ARBA" id="ARBA00022989"/>
    </source>
</evidence>
<feature type="transmembrane region" description="Helical" evidence="7">
    <location>
        <begin position="307"/>
        <end position="330"/>
    </location>
</feature>
<name>F1T497_9ACTN</name>
<feature type="transmembrane region" description="Helical" evidence="7">
    <location>
        <begin position="158"/>
        <end position="177"/>
    </location>
</feature>
<feature type="transmembrane region" description="Helical" evidence="7">
    <location>
        <begin position="350"/>
        <end position="371"/>
    </location>
</feature>
<evidence type="ECO:0000256" key="7">
    <source>
        <dbReference type="SAM" id="Phobius"/>
    </source>
</evidence>
<dbReference type="AlphaFoldDB" id="F1T497"/>
<feature type="transmembrane region" description="Helical" evidence="7">
    <location>
        <begin position="33"/>
        <end position="56"/>
    </location>
</feature>
<keyword evidence="5 7" id="KW-1133">Transmembrane helix</keyword>
<organism evidence="9 10">
    <name type="scientific">Fannyhessea vaginae DSM 15829</name>
    <dbReference type="NCBI Taxonomy" id="525256"/>
    <lineage>
        <taxon>Bacteria</taxon>
        <taxon>Bacillati</taxon>
        <taxon>Actinomycetota</taxon>
        <taxon>Coriobacteriia</taxon>
        <taxon>Coriobacteriales</taxon>
        <taxon>Atopobiaceae</taxon>
        <taxon>Fannyhessea</taxon>
    </lineage>
</organism>
<feature type="transmembrane region" description="Helical" evidence="7">
    <location>
        <begin position="240"/>
        <end position="259"/>
    </location>
</feature>
<dbReference type="PANTHER" id="PTHR40074">
    <property type="entry name" value="O-ACETYLTRANSFERASE WECH"/>
    <property type="match status" value="1"/>
</dbReference>
<comment type="caution">
    <text evidence="9">The sequence shown here is derived from an EMBL/GenBank/DDBJ whole genome shotgun (WGS) entry which is preliminary data.</text>
</comment>
<keyword evidence="6 7" id="KW-0472">Membrane</keyword>
<dbReference type="Pfam" id="PF01757">
    <property type="entry name" value="Acyl_transf_3"/>
    <property type="match status" value="1"/>
</dbReference>
<feature type="transmembrane region" description="Helical" evidence="7">
    <location>
        <begin position="265"/>
        <end position="286"/>
    </location>
</feature>
<protein>
    <recommendedName>
        <fullName evidence="8">Acyltransferase 3 domain-containing protein</fullName>
    </recommendedName>
</protein>
<feature type="transmembrane region" description="Helical" evidence="7">
    <location>
        <begin position="76"/>
        <end position="97"/>
    </location>
</feature>
<dbReference type="GO" id="GO:0009246">
    <property type="term" value="P:enterobacterial common antigen biosynthetic process"/>
    <property type="evidence" value="ECO:0007669"/>
    <property type="project" value="TreeGrafter"/>
</dbReference>
<accession>F1T497</accession>
<evidence type="ECO:0000256" key="2">
    <source>
        <dbReference type="ARBA" id="ARBA00007400"/>
    </source>
</evidence>
<feature type="transmembrane region" description="Helical" evidence="7">
    <location>
        <begin position="189"/>
        <end position="206"/>
    </location>
</feature>
<keyword evidence="3" id="KW-1003">Cell membrane</keyword>
<dbReference type="InterPro" id="IPR002656">
    <property type="entry name" value="Acyl_transf_3_dom"/>
</dbReference>
<dbReference type="GO" id="GO:0005886">
    <property type="term" value="C:plasma membrane"/>
    <property type="evidence" value="ECO:0007669"/>
    <property type="project" value="UniProtKB-SubCell"/>
</dbReference>
<evidence type="ECO:0000259" key="8">
    <source>
        <dbReference type="Pfam" id="PF01757"/>
    </source>
</evidence>
<gene>
    <name evidence="9" type="ORF">HMPREF0091_10488</name>
</gene>
<comment type="similarity">
    <text evidence="2">Belongs to the acyltransferase 3 family.</text>
</comment>
<evidence type="ECO:0000256" key="1">
    <source>
        <dbReference type="ARBA" id="ARBA00004651"/>
    </source>
</evidence>
<evidence type="ECO:0000313" key="10">
    <source>
        <dbReference type="Proteomes" id="UP000005947"/>
    </source>
</evidence>